<evidence type="ECO:0000256" key="2">
    <source>
        <dbReference type="ARBA" id="ARBA00012837"/>
    </source>
</evidence>
<evidence type="ECO:0000313" key="14">
    <source>
        <dbReference type="EMBL" id="MUB62029.1"/>
    </source>
</evidence>
<dbReference type="Pfam" id="PF00750">
    <property type="entry name" value="tRNA-synt_1d"/>
    <property type="match status" value="1"/>
</dbReference>
<dbReference type="InterPro" id="IPR008909">
    <property type="entry name" value="DALR_anticod-bd"/>
</dbReference>
<evidence type="ECO:0000256" key="7">
    <source>
        <dbReference type="ARBA" id="ARBA00022917"/>
    </source>
</evidence>
<evidence type="ECO:0000256" key="1">
    <source>
        <dbReference type="ARBA" id="ARBA00005594"/>
    </source>
</evidence>
<keyword evidence="4 11" id="KW-0436">Ligase</keyword>
<keyword evidence="3" id="KW-0963">Cytoplasm</keyword>
<evidence type="ECO:0000256" key="8">
    <source>
        <dbReference type="ARBA" id="ARBA00023146"/>
    </source>
</evidence>
<dbReference type="InterPro" id="IPR009080">
    <property type="entry name" value="tRNAsynth_Ia_anticodon-bd"/>
</dbReference>
<dbReference type="SMART" id="SM00836">
    <property type="entry name" value="DALR_1"/>
    <property type="match status" value="1"/>
</dbReference>
<keyword evidence="7 11" id="KW-0648">Protein biosynthesis</keyword>
<feature type="domain" description="DALR anticodon binding" evidence="12">
    <location>
        <begin position="457"/>
        <end position="573"/>
    </location>
</feature>
<dbReference type="InterPro" id="IPR035684">
    <property type="entry name" value="ArgRS_core"/>
</dbReference>
<evidence type="ECO:0000259" key="13">
    <source>
        <dbReference type="SMART" id="SM01016"/>
    </source>
</evidence>
<dbReference type="InterPro" id="IPR005148">
    <property type="entry name" value="Arg-tRNA-synth_N"/>
</dbReference>
<dbReference type="EMBL" id="WNME01000002">
    <property type="protein sequence ID" value="MUB62029.1"/>
    <property type="molecule type" value="Genomic_DNA"/>
</dbReference>
<organism evidence="14 15">
    <name type="scientific">Hungatella hathewayi</name>
    <dbReference type="NCBI Taxonomy" id="154046"/>
    <lineage>
        <taxon>Bacteria</taxon>
        <taxon>Bacillati</taxon>
        <taxon>Bacillota</taxon>
        <taxon>Clostridia</taxon>
        <taxon>Lachnospirales</taxon>
        <taxon>Lachnospiraceae</taxon>
        <taxon>Hungatella</taxon>
    </lineage>
</organism>
<dbReference type="PRINTS" id="PR01038">
    <property type="entry name" value="TRNASYNTHARG"/>
</dbReference>
<dbReference type="GO" id="GO:0004814">
    <property type="term" value="F:arginine-tRNA ligase activity"/>
    <property type="evidence" value="ECO:0007669"/>
    <property type="project" value="UniProtKB-UniRule"/>
</dbReference>
<evidence type="ECO:0000256" key="4">
    <source>
        <dbReference type="ARBA" id="ARBA00022598"/>
    </source>
</evidence>
<evidence type="ECO:0000313" key="15">
    <source>
        <dbReference type="Proteomes" id="UP000434223"/>
    </source>
</evidence>
<dbReference type="InterPro" id="IPR001412">
    <property type="entry name" value="aa-tRNA-synth_I_CS"/>
</dbReference>
<dbReference type="Gene3D" id="3.30.1360.70">
    <property type="entry name" value="Arginyl tRNA synthetase N-terminal domain"/>
    <property type="match status" value="1"/>
</dbReference>
<comment type="caution">
    <text evidence="14">The sequence shown here is derived from an EMBL/GenBank/DDBJ whole genome shotgun (WGS) entry which is preliminary data.</text>
</comment>
<evidence type="ECO:0000256" key="5">
    <source>
        <dbReference type="ARBA" id="ARBA00022741"/>
    </source>
</evidence>
<keyword evidence="6 11" id="KW-0067">ATP-binding</keyword>
<protein>
    <recommendedName>
        <fullName evidence="2 10">Arginine--tRNA ligase</fullName>
        <ecNumber evidence="2 10">6.1.1.19</ecNumber>
    </recommendedName>
</protein>
<dbReference type="NCBIfam" id="TIGR00456">
    <property type="entry name" value="argS"/>
    <property type="match status" value="1"/>
</dbReference>
<dbReference type="EC" id="6.1.1.19" evidence="2 10"/>
<evidence type="ECO:0000256" key="6">
    <source>
        <dbReference type="ARBA" id="ARBA00022840"/>
    </source>
</evidence>
<dbReference type="InterPro" id="IPR036695">
    <property type="entry name" value="Arg-tRNA-synth_N_sf"/>
</dbReference>
<name>A0AAW9WAB0_9FIRM</name>
<proteinExistence type="inferred from homology"/>
<dbReference type="Pfam" id="PF05746">
    <property type="entry name" value="DALR_1"/>
    <property type="match status" value="1"/>
</dbReference>
<dbReference type="AlphaFoldDB" id="A0AAW9WAB0"/>
<dbReference type="Proteomes" id="UP000434223">
    <property type="component" value="Unassembled WGS sequence"/>
</dbReference>
<gene>
    <name evidence="14" type="primary">argS</name>
    <name evidence="14" type="ORF">GNE07_02930</name>
</gene>
<dbReference type="PANTHER" id="PTHR11956">
    <property type="entry name" value="ARGINYL-TRNA SYNTHETASE"/>
    <property type="match status" value="1"/>
</dbReference>
<evidence type="ECO:0000256" key="9">
    <source>
        <dbReference type="ARBA" id="ARBA00049339"/>
    </source>
</evidence>
<dbReference type="Gene3D" id="1.10.730.10">
    <property type="entry name" value="Isoleucyl-tRNA Synthetase, Domain 1"/>
    <property type="match status" value="1"/>
</dbReference>
<evidence type="ECO:0000256" key="11">
    <source>
        <dbReference type="RuleBase" id="RU363038"/>
    </source>
</evidence>
<dbReference type="Gene3D" id="3.40.50.620">
    <property type="entry name" value="HUPs"/>
    <property type="match status" value="1"/>
</dbReference>
<evidence type="ECO:0000259" key="12">
    <source>
        <dbReference type="SMART" id="SM00836"/>
    </source>
</evidence>
<keyword evidence="5 11" id="KW-0547">Nucleotide-binding</keyword>
<feature type="domain" description="Arginyl tRNA synthetase N-terminal" evidence="13">
    <location>
        <begin position="2"/>
        <end position="87"/>
    </location>
</feature>
<reference evidence="14 15" key="1">
    <citation type="submission" date="2019-09" db="EMBL/GenBank/DDBJ databases">
        <title>Draft genome sequencing of Hungatella hathewayi 123Y-2.</title>
        <authorList>
            <person name="Lv Q."/>
            <person name="Li S."/>
        </authorList>
    </citation>
    <scope>NUCLEOTIDE SEQUENCE [LARGE SCALE GENOMIC DNA]</scope>
    <source>
        <strain evidence="14 15">123Y-2</strain>
    </source>
</reference>
<evidence type="ECO:0000256" key="3">
    <source>
        <dbReference type="ARBA" id="ARBA00022490"/>
    </source>
</evidence>
<comment type="similarity">
    <text evidence="1 11">Belongs to the class-I aminoacyl-tRNA synthetase family.</text>
</comment>
<dbReference type="RefSeq" id="WP_155560693.1">
    <property type="nucleotide sequence ID" value="NZ_WNME01000002.1"/>
</dbReference>
<dbReference type="SUPFAM" id="SSF55190">
    <property type="entry name" value="Arginyl-tRNA synthetase (ArgRS), N-terminal 'additional' domain"/>
    <property type="match status" value="1"/>
</dbReference>
<dbReference type="SUPFAM" id="SSF47323">
    <property type="entry name" value="Anticodon-binding domain of a subclass of class I aminoacyl-tRNA synthetases"/>
    <property type="match status" value="1"/>
</dbReference>
<dbReference type="SUPFAM" id="SSF52374">
    <property type="entry name" value="Nucleotidylyl transferase"/>
    <property type="match status" value="1"/>
</dbReference>
<keyword evidence="8 11" id="KW-0030">Aminoacyl-tRNA synthetase</keyword>
<dbReference type="GO" id="GO:0005524">
    <property type="term" value="F:ATP binding"/>
    <property type="evidence" value="ECO:0007669"/>
    <property type="project" value="UniProtKB-KW"/>
</dbReference>
<dbReference type="InterPro" id="IPR014729">
    <property type="entry name" value="Rossmann-like_a/b/a_fold"/>
</dbReference>
<dbReference type="GO" id="GO:0006420">
    <property type="term" value="P:arginyl-tRNA aminoacylation"/>
    <property type="evidence" value="ECO:0007669"/>
    <property type="project" value="UniProtKB-UniRule"/>
</dbReference>
<dbReference type="SMART" id="SM01016">
    <property type="entry name" value="Arg_tRNA_synt_N"/>
    <property type="match status" value="1"/>
</dbReference>
<evidence type="ECO:0000256" key="10">
    <source>
        <dbReference type="NCBIfam" id="TIGR00456"/>
    </source>
</evidence>
<dbReference type="InterPro" id="IPR001278">
    <property type="entry name" value="Arg-tRNA-ligase"/>
</dbReference>
<dbReference type="Pfam" id="PF03485">
    <property type="entry name" value="Arg_tRNA_synt_N"/>
    <property type="match status" value="1"/>
</dbReference>
<sequence>MKLLTNLLSTIVASAFTECGYDAVLGQVAVSDRLDLCQFQCNGAFSGAKLYKKTPFAIANEVVSRIQMNDMLEKAEVVPPGFINITIKDEFLFGYVEQVFRDEHKGIPQTEHPETIVLDYGNPNVAKPLHVGHLRSAIIGEALKRIIISTGRTAIGDVHLGDWGLPMGLVLAELEERHGDHLPPLTVDLLNEIYPFASKKSKADGVFLEKARKVTVKLQKGYVRYTKIWREMVDISIKDIRETFGRLNVSFDHWYGESDSSKYVPELIKILTDKNLLVQSEGAEVVNVAMECDKAVIPPTIIVKSNGSEGYATTDIATILQRQRDFKPDKILYVVDFRQNLHFTQVFRTARKAELIPDSTELAHLCFGTVNGRDGKPFKTRDGGVMQLSELLDTVISCSYDKLRFHEVIGEADKKETAKKIGIAAIKFGDLINHYSKDCIFDMEKFMAAEGKTGVYLLYMVARIHSILKKVEDLDVTSLHLNGIYSNTERELMIKLALSGYVFINAYNEKAPNMICESAYQIAVAFSRFYHENHILSEKDEQKKSSWLALYLITKDILKMHLNTLAIDTVEFM</sequence>
<comment type="catalytic activity">
    <reaction evidence="9">
        <text>tRNA(Arg) + L-arginine + ATP = L-arginyl-tRNA(Arg) + AMP + diphosphate</text>
        <dbReference type="Rhea" id="RHEA:20301"/>
        <dbReference type="Rhea" id="RHEA-COMP:9658"/>
        <dbReference type="Rhea" id="RHEA-COMP:9673"/>
        <dbReference type="ChEBI" id="CHEBI:30616"/>
        <dbReference type="ChEBI" id="CHEBI:32682"/>
        <dbReference type="ChEBI" id="CHEBI:33019"/>
        <dbReference type="ChEBI" id="CHEBI:78442"/>
        <dbReference type="ChEBI" id="CHEBI:78513"/>
        <dbReference type="ChEBI" id="CHEBI:456215"/>
        <dbReference type="EC" id="6.1.1.19"/>
    </reaction>
</comment>
<dbReference type="PROSITE" id="PS00178">
    <property type="entry name" value="AA_TRNA_LIGASE_I"/>
    <property type="match status" value="1"/>
</dbReference>
<dbReference type="PANTHER" id="PTHR11956:SF11">
    <property type="entry name" value="ARGININE--TRNA LIGASE, MITOCHONDRIAL-RELATED"/>
    <property type="match status" value="1"/>
</dbReference>
<dbReference type="GO" id="GO:0005737">
    <property type="term" value="C:cytoplasm"/>
    <property type="evidence" value="ECO:0007669"/>
    <property type="project" value="UniProtKB-UniRule"/>
</dbReference>
<accession>A0AAW9WAB0</accession>